<organism evidence="3 4">
    <name type="scientific">Penstemon smallii</name>
    <dbReference type="NCBI Taxonomy" id="265156"/>
    <lineage>
        <taxon>Eukaryota</taxon>
        <taxon>Viridiplantae</taxon>
        <taxon>Streptophyta</taxon>
        <taxon>Embryophyta</taxon>
        <taxon>Tracheophyta</taxon>
        <taxon>Spermatophyta</taxon>
        <taxon>Magnoliopsida</taxon>
        <taxon>eudicotyledons</taxon>
        <taxon>Gunneridae</taxon>
        <taxon>Pentapetalae</taxon>
        <taxon>asterids</taxon>
        <taxon>lamiids</taxon>
        <taxon>Lamiales</taxon>
        <taxon>Plantaginaceae</taxon>
        <taxon>Cheloneae</taxon>
        <taxon>Penstemon</taxon>
    </lineage>
</organism>
<dbReference type="Proteomes" id="UP001634393">
    <property type="component" value="Unassembled WGS sequence"/>
</dbReference>
<feature type="region of interest" description="Disordered" evidence="2">
    <location>
        <begin position="447"/>
        <end position="466"/>
    </location>
</feature>
<sequence length="494" mass="56080">MGENLKRWILVGKREGICSTPSPTWKFGLIQPDGSLIQESNFPTNTSTLSARKLGANLWEVTKMSKNGPNLKHNKELKVYGVPKQAQVPVEGPSGLQKIGIDSKKQVPTSLMQHNQRVKSAGQAQRPLSTASYCSSMEMAPYRTAISPNSSLEAKGKIGEPNYSLKTSTELLKVLNRIWSLEEKHALDMSLVKTLRNELDQSQAQIKQLLEEKKRDRKQIDSLMKQVTEDKEHDKIKDAVKLVRKEAKDERKLRRNSEKLCHKLANELSETKSSFSNALKDLEHERKARRLLEDLCDEFAKGVKDYEQEVRYMKHKARTDPIGKEGNDRLILHISEAWLDERMHMKLDDGRDIAEKPSVLDKLSFEIETFLRVKQKASESKLHAHSLESFHLNEPGSAPWNENEEDDSQIRGRKSLKNNYMEGSLDPCTFTRSYSPVKKWTSEITAADHGVSESCSRSPKSIKPNTLKAKLLEARREGQQSRARSSKGLSQKVA</sequence>
<reference evidence="3 4" key="1">
    <citation type="submission" date="2024-12" db="EMBL/GenBank/DDBJ databases">
        <title>The unique morphological basis and parallel evolutionary history of personate flowers in Penstemon.</title>
        <authorList>
            <person name="Depatie T.H."/>
            <person name="Wessinger C.A."/>
        </authorList>
    </citation>
    <scope>NUCLEOTIDE SEQUENCE [LARGE SCALE GENOMIC DNA]</scope>
    <source>
        <strain evidence="3">WTNN_2</strain>
        <tissue evidence="3">Leaf</tissue>
    </source>
</reference>
<proteinExistence type="predicted"/>
<protein>
    <submittedName>
        <fullName evidence="3">Uncharacterized protein</fullName>
    </submittedName>
</protein>
<feature type="coiled-coil region" evidence="1">
    <location>
        <begin position="192"/>
        <end position="230"/>
    </location>
</feature>
<gene>
    <name evidence="3" type="ORF">ACJIZ3_018514</name>
</gene>
<dbReference type="PANTHER" id="PTHR31071:SF9">
    <property type="entry name" value="INTRACELLULAR PROTEIN TRANSPORT PROTEIN USO1-RELATED"/>
    <property type="match status" value="1"/>
</dbReference>
<evidence type="ECO:0000313" key="3">
    <source>
        <dbReference type="EMBL" id="KAL3829712.1"/>
    </source>
</evidence>
<feature type="compositionally biased region" description="Polar residues" evidence="2">
    <location>
        <begin position="480"/>
        <end position="494"/>
    </location>
</feature>
<keyword evidence="1" id="KW-0175">Coiled coil</keyword>
<name>A0ABD3SYK9_9LAMI</name>
<feature type="region of interest" description="Disordered" evidence="2">
    <location>
        <begin position="390"/>
        <end position="409"/>
    </location>
</feature>
<dbReference type="EMBL" id="JBJXBP010000005">
    <property type="protein sequence ID" value="KAL3829712.1"/>
    <property type="molecule type" value="Genomic_DNA"/>
</dbReference>
<dbReference type="PANTHER" id="PTHR31071">
    <property type="entry name" value="GB|AAF24581.1"/>
    <property type="match status" value="1"/>
</dbReference>
<evidence type="ECO:0000256" key="1">
    <source>
        <dbReference type="SAM" id="Coils"/>
    </source>
</evidence>
<evidence type="ECO:0000256" key="2">
    <source>
        <dbReference type="SAM" id="MobiDB-lite"/>
    </source>
</evidence>
<feature type="region of interest" description="Disordered" evidence="2">
    <location>
        <begin position="473"/>
        <end position="494"/>
    </location>
</feature>
<accession>A0ABD3SYK9</accession>
<dbReference type="InterPro" id="IPR043424">
    <property type="entry name" value="BLT-like"/>
</dbReference>
<comment type="caution">
    <text evidence="3">The sequence shown here is derived from an EMBL/GenBank/DDBJ whole genome shotgun (WGS) entry which is preliminary data.</text>
</comment>
<keyword evidence="4" id="KW-1185">Reference proteome</keyword>
<dbReference type="AlphaFoldDB" id="A0ABD3SYK9"/>
<evidence type="ECO:0000313" key="4">
    <source>
        <dbReference type="Proteomes" id="UP001634393"/>
    </source>
</evidence>